<dbReference type="Proteomes" id="UP000032483">
    <property type="component" value="Unassembled WGS sequence"/>
</dbReference>
<reference evidence="2" key="1">
    <citation type="submission" date="2015-02" db="EMBL/GenBank/DDBJ databases">
        <title>A novel member of the family Ruminococcaceae isolated from human feces.</title>
        <authorList>
            <person name="Shkoporov A.N."/>
            <person name="Chaplin A.V."/>
            <person name="Motuzova O.V."/>
            <person name="Kafarskaia L.I."/>
            <person name="Khokhlova E.V."/>
            <person name="Efimov B.A."/>
        </authorList>
    </citation>
    <scope>NUCLEOTIDE SEQUENCE [LARGE SCALE GENOMIC DNA]</scope>
    <source>
        <strain evidence="2">585-1</strain>
    </source>
</reference>
<protein>
    <recommendedName>
        <fullName evidence="4">DUF4179 domain-containing protein</fullName>
    </recommendedName>
</protein>
<organism evidence="2 3">
    <name type="scientific">Ruthenibacterium lactatiformans</name>
    <dbReference type="NCBI Taxonomy" id="1550024"/>
    <lineage>
        <taxon>Bacteria</taxon>
        <taxon>Bacillati</taxon>
        <taxon>Bacillota</taxon>
        <taxon>Clostridia</taxon>
        <taxon>Eubacteriales</taxon>
        <taxon>Oscillospiraceae</taxon>
        <taxon>Ruthenibacterium</taxon>
    </lineage>
</organism>
<dbReference type="EMBL" id="JXXK01000019">
    <property type="protein sequence ID" value="KJF39326.1"/>
    <property type="molecule type" value="Genomic_DNA"/>
</dbReference>
<gene>
    <name evidence="2" type="ORF">TQ39_12765</name>
</gene>
<accession>A0A0D8IYG0</accession>
<dbReference type="RefSeq" id="WP_050005786.1">
    <property type="nucleotide sequence ID" value="NZ_JXXK01000019.1"/>
</dbReference>
<dbReference type="GeneID" id="42857445"/>
<keyword evidence="3" id="KW-1185">Reference proteome</keyword>
<proteinExistence type="predicted"/>
<feature type="chain" id="PRO_5002330654" description="DUF4179 domain-containing protein" evidence="1">
    <location>
        <begin position="24"/>
        <end position="320"/>
    </location>
</feature>
<keyword evidence="1" id="KW-0732">Signal</keyword>
<name>A0A0D8IYG0_9FIRM</name>
<feature type="signal peptide" evidence="1">
    <location>
        <begin position="1"/>
        <end position="23"/>
    </location>
</feature>
<comment type="caution">
    <text evidence="2">The sequence shown here is derived from an EMBL/GenBank/DDBJ whole genome shotgun (WGS) entry which is preliminary data.</text>
</comment>
<evidence type="ECO:0000313" key="2">
    <source>
        <dbReference type="EMBL" id="KJF39326.1"/>
    </source>
</evidence>
<sequence>MKKMLSAILSLAMVFTMCTTAFAAEEQAADGTFDGYQEIVQSSFSQRSATPATLSNSNDKVIIHNNGNLMISDYFAEGKNDGNSLVAVTYIPVDGKIIETAHFTSGGSMSEAQLSDIVADYESELSLSELPSVSPMSTIKHYQWTFPANGKTMASLTTAVTCDRKSSNSTVDGVACSVWDVTTFSQLEKVDAMRLNNQYTRLSVDQPNEHLIAYGPSESTSGGDITVGLDGAGVPSFSYTFNIDGFSVENLSSMSGEYGRWAFIDNFGNEPEFTTKPGIRATNSHGDFVVELSHTVDATVNVAQSINQSTGVIQIWVNDR</sequence>
<evidence type="ECO:0000256" key="1">
    <source>
        <dbReference type="SAM" id="SignalP"/>
    </source>
</evidence>
<evidence type="ECO:0008006" key="4">
    <source>
        <dbReference type="Google" id="ProtNLM"/>
    </source>
</evidence>
<dbReference type="AlphaFoldDB" id="A0A0D8IYG0"/>
<evidence type="ECO:0000313" key="3">
    <source>
        <dbReference type="Proteomes" id="UP000032483"/>
    </source>
</evidence>